<dbReference type="PANTHER" id="PTHR43191">
    <property type="entry name" value="RRNA METHYLTRANSFERASE 3"/>
    <property type="match status" value="1"/>
</dbReference>
<feature type="domain" description="tRNA/rRNA methyltransferase SpoU type" evidence="4">
    <location>
        <begin position="118"/>
        <end position="256"/>
    </location>
</feature>
<dbReference type="InterPro" id="IPR029026">
    <property type="entry name" value="tRNA_m1G_MTases_N"/>
</dbReference>
<keyword evidence="2 6" id="KW-0489">Methyltransferase</keyword>
<dbReference type="InterPro" id="IPR053888">
    <property type="entry name" value="MRM3-like_sub_bind"/>
</dbReference>
<evidence type="ECO:0000259" key="4">
    <source>
        <dbReference type="Pfam" id="PF00588"/>
    </source>
</evidence>
<dbReference type="GO" id="GO:0003723">
    <property type="term" value="F:RNA binding"/>
    <property type="evidence" value="ECO:0007669"/>
    <property type="project" value="InterPro"/>
</dbReference>
<evidence type="ECO:0000256" key="3">
    <source>
        <dbReference type="ARBA" id="ARBA00022679"/>
    </source>
</evidence>
<dbReference type="Proteomes" id="UP000007881">
    <property type="component" value="Chromosome"/>
</dbReference>
<reference evidence="6 7" key="1">
    <citation type="submission" date="2012-02" db="EMBL/GenBank/DDBJ databases">
        <title>Complete genome sequence of Phycisphaera mikurensis NBRC 102666.</title>
        <authorList>
            <person name="Ankai A."/>
            <person name="Hosoyama A."/>
            <person name="Terui Y."/>
            <person name="Sekine M."/>
            <person name="Fukai R."/>
            <person name="Kato Y."/>
            <person name="Nakamura S."/>
            <person name="Yamada-Narita S."/>
            <person name="Kawakoshi A."/>
            <person name="Fukunaga Y."/>
            <person name="Yamazaki S."/>
            <person name="Fujita N."/>
        </authorList>
    </citation>
    <scope>NUCLEOTIDE SEQUENCE [LARGE SCALE GENOMIC DNA]</scope>
    <source>
        <strain evidence="7">NBRC 102666 / KCTC 22515 / FYK2301M01</strain>
    </source>
</reference>
<dbReference type="STRING" id="1142394.PSMK_03010"/>
<comment type="similarity">
    <text evidence="1">Belongs to the class IV-like SAM-binding methyltransferase superfamily. RNA methyltransferase TrmH family.</text>
</comment>
<dbReference type="InterPro" id="IPR029028">
    <property type="entry name" value="Alpha/beta_knot_MTases"/>
</dbReference>
<evidence type="ECO:0000313" key="6">
    <source>
        <dbReference type="EMBL" id="BAM02460.1"/>
    </source>
</evidence>
<dbReference type="EMBL" id="AP012338">
    <property type="protein sequence ID" value="BAM02460.1"/>
    <property type="molecule type" value="Genomic_DNA"/>
</dbReference>
<dbReference type="RefSeq" id="WP_014435680.1">
    <property type="nucleotide sequence ID" value="NC_017080.1"/>
</dbReference>
<dbReference type="AlphaFoldDB" id="I0IB22"/>
<feature type="domain" description="MRM3-like substrate binding" evidence="5">
    <location>
        <begin position="12"/>
        <end position="98"/>
    </location>
</feature>
<dbReference type="SUPFAM" id="SSF75217">
    <property type="entry name" value="alpha/beta knot"/>
    <property type="match status" value="1"/>
</dbReference>
<dbReference type="EC" id="2.1.1.-" evidence="6"/>
<dbReference type="InterPro" id="IPR029064">
    <property type="entry name" value="Ribosomal_eL30-like_sf"/>
</dbReference>
<dbReference type="eggNOG" id="COG0566">
    <property type="taxonomic scope" value="Bacteria"/>
</dbReference>
<dbReference type="HOGENOM" id="CLU_021322_3_2_0"/>
<dbReference type="InterPro" id="IPR001537">
    <property type="entry name" value="SpoU_MeTrfase"/>
</dbReference>
<name>I0IB22_PHYMF</name>
<proteinExistence type="inferred from homology"/>
<evidence type="ECO:0000256" key="1">
    <source>
        <dbReference type="ARBA" id="ARBA00007228"/>
    </source>
</evidence>
<dbReference type="OrthoDB" id="9794400at2"/>
<keyword evidence="3 6" id="KW-0808">Transferase</keyword>
<dbReference type="Gene3D" id="3.30.1330.30">
    <property type="match status" value="1"/>
</dbReference>
<organism evidence="6 7">
    <name type="scientific">Phycisphaera mikurensis (strain NBRC 102666 / KCTC 22515 / FYK2301M01)</name>
    <dbReference type="NCBI Taxonomy" id="1142394"/>
    <lineage>
        <taxon>Bacteria</taxon>
        <taxon>Pseudomonadati</taxon>
        <taxon>Planctomycetota</taxon>
        <taxon>Phycisphaerae</taxon>
        <taxon>Phycisphaerales</taxon>
        <taxon>Phycisphaeraceae</taxon>
        <taxon>Phycisphaera</taxon>
    </lineage>
</organism>
<dbReference type="Gene3D" id="3.40.1280.10">
    <property type="match status" value="1"/>
</dbReference>
<dbReference type="PANTHER" id="PTHR43191:SF2">
    <property type="entry name" value="RRNA METHYLTRANSFERASE 3, MITOCHONDRIAL"/>
    <property type="match status" value="1"/>
</dbReference>
<dbReference type="Pfam" id="PF22435">
    <property type="entry name" value="MRM3-like_sub_bind"/>
    <property type="match status" value="1"/>
</dbReference>
<gene>
    <name evidence="6" type="ordered locus">PSMK_03010</name>
</gene>
<evidence type="ECO:0000256" key="2">
    <source>
        <dbReference type="ARBA" id="ARBA00022603"/>
    </source>
</evidence>
<evidence type="ECO:0000313" key="7">
    <source>
        <dbReference type="Proteomes" id="UP000007881"/>
    </source>
</evidence>
<keyword evidence="7" id="KW-1185">Reference proteome</keyword>
<sequence>MPEPLPITSATNPRVKRLVRWRSRPAERRGAGVALAEGVREVERALEAGLVCTAWWACPQLLGGRTVPAAPPGVERLTCPAAVFERIAWHRRPEGLLGEFVAPRARLDDLPPAAAAGLYLVAVGTEKPGNLGAMVRTAAAAGCDAVLAVGPHVDPFHPAAVRNSTAAVFHLPVVAVAEPEAAIAFLRARGIALHAALVGGGPAPATGGPVAVVIGPEDRGLAPTWAAAADAAIGIPMAPGPVDSLNAAAAAAVLLFDAARGRWSFPPQRASPL</sequence>
<protein>
    <submittedName>
        <fullName evidence="6">Putative RNA methyltransferase</fullName>
        <ecNumber evidence="6">2.1.1.-</ecNumber>
    </submittedName>
</protein>
<evidence type="ECO:0000259" key="5">
    <source>
        <dbReference type="Pfam" id="PF22435"/>
    </source>
</evidence>
<dbReference type="SUPFAM" id="SSF55315">
    <property type="entry name" value="L30e-like"/>
    <property type="match status" value="1"/>
</dbReference>
<dbReference type="GO" id="GO:0008173">
    <property type="term" value="F:RNA methyltransferase activity"/>
    <property type="evidence" value="ECO:0007669"/>
    <property type="project" value="InterPro"/>
</dbReference>
<dbReference type="GO" id="GO:0006396">
    <property type="term" value="P:RNA processing"/>
    <property type="evidence" value="ECO:0007669"/>
    <property type="project" value="InterPro"/>
</dbReference>
<dbReference type="KEGG" id="phm:PSMK_03010"/>
<accession>I0IB22</accession>
<dbReference type="InterPro" id="IPR051259">
    <property type="entry name" value="rRNA_Methyltransferase"/>
</dbReference>
<dbReference type="GO" id="GO:0032259">
    <property type="term" value="P:methylation"/>
    <property type="evidence" value="ECO:0007669"/>
    <property type="project" value="UniProtKB-KW"/>
</dbReference>
<dbReference type="Pfam" id="PF00588">
    <property type="entry name" value="SpoU_methylase"/>
    <property type="match status" value="1"/>
</dbReference>